<dbReference type="EMBL" id="JALNTZ010000006">
    <property type="protein sequence ID" value="KAJ3648477.1"/>
    <property type="molecule type" value="Genomic_DNA"/>
</dbReference>
<evidence type="ECO:0000256" key="13">
    <source>
        <dbReference type="SAM" id="MobiDB-lite"/>
    </source>
</evidence>
<keyword evidence="10" id="KW-0472">Membrane</keyword>
<evidence type="ECO:0000313" key="15">
    <source>
        <dbReference type="Proteomes" id="UP001168821"/>
    </source>
</evidence>
<evidence type="ECO:0000256" key="1">
    <source>
        <dbReference type="ARBA" id="ARBA00003195"/>
    </source>
</evidence>
<dbReference type="InterPro" id="IPR019342">
    <property type="entry name" value="NADH_UbQ_OxRdtase_FeS-su5"/>
</dbReference>
<keyword evidence="6" id="KW-0679">Respiratory chain</keyword>
<evidence type="ECO:0000256" key="10">
    <source>
        <dbReference type="ARBA" id="ARBA00023136"/>
    </source>
</evidence>
<evidence type="ECO:0000256" key="8">
    <source>
        <dbReference type="ARBA" id="ARBA00022982"/>
    </source>
</evidence>
<evidence type="ECO:0000256" key="6">
    <source>
        <dbReference type="ARBA" id="ARBA00022660"/>
    </source>
</evidence>
<sequence length="101" mass="11623">MSLSPSLKTPFTDFTGAVVSHQWGSRCRDMELKALDCLEAYGLTRGVTKCEDLITDFQECSLRVKEVSRYVAMRSERERQYHAGERTKENRYAPPPKPDSY</sequence>
<evidence type="ECO:0000256" key="11">
    <source>
        <dbReference type="ARBA" id="ARBA00023157"/>
    </source>
</evidence>
<dbReference type="AlphaFoldDB" id="A0AA38I6I7"/>
<dbReference type="PANTHER" id="PTHR21268">
    <property type="entry name" value="NADH DEHYDROGENASE [UBIQUINONE] IRON-SULFUR PROTEIN 5"/>
    <property type="match status" value="1"/>
</dbReference>
<keyword evidence="11 12" id="KW-1015">Disulfide bond</keyword>
<comment type="caution">
    <text evidence="14">The sequence shown here is derived from an EMBL/GenBank/DDBJ whole genome shotgun (WGS) entry which is preliminary data.</text>
</comment>
<organism evidence="14 15">
    <name type="scientific">Zophobas morio</name>
    <dbReference type="NCBI Taxonomy" id="2755281"/>
    <lineage>
        <taxon>Eukaryota</taxon>
        <taxon>Metazoa</taxon>
        <taxon>Ecdysozoa</taxon>
        <taxon>Arthropoda</taxon>
        <taxon>Hexapoda</taxon>
        <taxon>Insecta</taxon>
        <taxon>Pterygota</taxon>
        <taxon>Neoptera</taxon>
        <taxon>Endopterygota</taxon>
        <taxon>Coleoptera</taxon>
        <taxon>Polyphaga</taxon>
        <taxon>Cucujiformia</taxon>
        <taxon>Tenebrionidae</taxon>
        <taxon>Zophobas</taxon>
    </lineage>
</organism>
<evidence type="ECO:0000256" key="9">
    <source>
        <dbReference type="ARBA" id="ARBA00023128"/>
    </source>
</evidence>
<dbReference type="PANTHER" id="PTHR21268:SF2">
    <property type="entry name" value="NADH DEHYDROGENASE [UBIQUINONE] IRON-SULFUR PROTEIN 5"/>
    <property type="match status" value="1"/>
</dbReference>
<evidence type="ECO:0008006" key="16">
    <source>
        <dbReference type="Google" id="ProtNLM"/>
    </source>
</evidence>
<feature type="disulfide bond" evidence="12">
    <location>
        <begin position="27"/>
        <end position="60"/>
    </location>
</feature>
<evidence type="ECO:0000256" key="7">
    <source>
        <dbReference type="ARBA" id="ARBA00022792"/>
    </source>
</evidence>
<gene>
    <name evidence="14" type="ORF">Zmor_020278</name>
</gene>
<keyword evidence="5" id="KW-0813">Transport</keyword>
<dbReference type="Pfam" id="PF10200">
    <property type="entry name" value="Ndufs5"/>
    <property type="match status" value="1"/>
</dbReference>
<evidence type="ECO:0000256" key="4">
    <source>
        <dbReference type="ARBA" id="ARBA00007372"/>
    </source>
</evidence>
<protein>
    <recommendedName>
        <fullName evidence="16">Complex I-15 kDa</fullName>
    </recommendedName>
</protein>
<reference evidence="14" key="1">
    <citation type="journal article" date="2023" name="G3 (Bethesda)">
        <title>Whole genome assemblies of Zophobas morio and Tenebrio molitor.</title>
        <authorList>
            <person name="Kaur S."/>
            <person name="Stinson S.A."/>
            <person name="diCenzo G.C."/>
        </authorList>
    </citation>
    <scope>NUCLEOTIDE SEQUENCE</scope>
    <source>
        <strain evidence="14">QUZm001</strain>
    </source>
</reference>
<name>A0AA38I6I7_9CUCU</name>
<feature type="compositionally biased region" description="Basic and acidic residues" evidence="13">
    <location>
        <begin position="76"/>
        <end position="91"/>
    </location>
</feature>
<evidence type="ECO:0000256" key="2">
    <source>
        <dbReference type="ARBA" id="ARBA00004569"/>
    </source>
</evidence>
<evidence type="ECO:0000256" key="5">
    <source>
        <dbReference type="ARBA" id="ARBA00022448"/>
    </source>
</evidence>
<accession>A0AA38I6I7</accession>
<keyword evidence="8" id="KW-0249">Electron transport</keyword>
<keyword evidence="9" id="KW-0496">Mitochondrion</keyword>
<comment type="function">
    <text evidence="1">Accessory subunit of the mitochondrial membrane respiratory chain NADH dehydrogenase (Complex I), that is believed not to be involved in catalysis. Complex I functions in the transfer of electrons from NADH to the respiratory chain. The immediate electron acceptor for the enzyme is believed to be ubiquinone.</text>
</comment>
<dbReference type="GO" id="GO:0005743">
    <property type="term" value="C:mitochondrial inner membrane"/>
    <property type="evidence" value="ECO:0007669"/>
    <property type="project" value="UniProtKB-SubCell"/>
</dbReference>
<dbReference type="GO" id="GO:0005758">
    <property type="term" value="C:mitochondrial intermembrane space"/>
    <property type="evidence" value="ECO:0007669"/>
    <property type="project" value="UniProtKB-SubCell"/>
</dbReference>
<evidence type="ECO:0000313" key="14">
    <source>
        <dbReference type="EMBL" id="KAJ3648477.1"/>
    </source>
</evidence>
<comment type="similarity">
    <text evidence="4">Belongs to the complex I NDUFS5 subunit family.</text>
</comment>
<evidence type="ECO:0000256" key="3">
    <source>
        <dbReference type="ARBA" id="ARBA00004637"/>
    </source>
</evidence>
<keyword evidence="7" id="KW-0999">Mitochondrion inner membrane</keyword>
<keyword evidence="15" id="KW-1185">Reference proteome</keyword>
<proteinExistence type="inferred from homology"/>
<dbReference type="Proteomes" id="UP001168821">
    <property type="component" value="Unassembled WGS sequence"/>
</dbReference>
<comment type="subcellular location">
    <subcellularLocation>
        <location evidence="3">Mitochondrion inner membrane</location>
        <topology evidence="3">Peripheral membrane protein</topology>
    </subcellularLocation>
    <subcellularLocation>
        <location evidence="2">Mitochondrion intermembrane space</location>
    </subcellularLocation>
</comment>
<feature type="region of interest" description="Disordered" evidence="13">
    <location>
        <begin position="76"/>
        <end position="101"/>
    </location>
</feature>
<feature type="disulfide bond" evidence="12">
    <location>
        <begin position="37"/>
        <end position="50"/>
    </location>
</feature>
<evidence type="ECO:0000256" key="12">
    <source>
        <dbReference type="PIRSR" id="PIRSR619342-50"/>
    </source>
</evidence>